<dbReference type="EMBL" id="CP000828">
    <property type="protein sequence ID" value="ABW28383.1"/>
    <property type="molecule type" value="Genomic_DNA"/>
</dbReference>
<dbReference type="RefSeq" id="WP_012163782.1">
    <property type="nucleotide sequence ID" value="NC_009925.1"/>
</dbReference>
<dbReference type="OrthoDB" id="9823549at2"/>
<proteinExistence type="predicted"/>
<name>B0C036_ACAM1</name>
<dbReference type="Gene3D" id="1.25.40.10">
    <property type="entry name" value="Tetratricopeptide repeat domain"/>
    <property type="match status" value="1"/>
</dbReference>
<dbReference type="InterPro" id="IPR011990">
    <property type="entry name" value="TPR-like_helical_dom_sf"/>
</dbReference>
<dbReference type="KEGG" id="amr:AM1_3389"/>
<organism evidence="1 2">
    <name type="scientific">Acaryochloris marina (strain MBIC 11017)</name>
    <dbReference type="NCBI Taxonomy" id="329726"/>
    <lineage>
        <taxon>Bacteria</taxon>
        <taxon>Bacillati</taxon>
        <taxon>Cyanobacteriota</taxon>
        <taxon>Cyanophyceae</taxon>
        <taxon>Acaryochloridales</taxon>
        <taxon>Acaryochloridaceae</taxon>
        <taxon>Acaryochloris</taxon>
    </lineage>
</organism>
<accession>B0C036</accession>
<sequence>MTYNPQTYSSYELGWQLHSKAGNQSFQAGMYADAQQAYRKAMSLAELMLMTAKQERRHPEAIHAYVIACHNLADNLLKSDEVPAAETTMQQALDQAIDLMCSTQYSQCLRFEAAKALKMVSLKAYEFYQQLGQSDKAQAVVQQATEQAQQFFSQLQPKSLSA</sequence>
<evidence type="ECO:0000313" key="1">
    <source>
        <dbReference type="EMBL" id="ABW28383.1"/>
    </source>
</evidence>
<keyword evidence="2" id="KW-1185">Reference proteome</keyword>
<evidence type="ECO:0000313" key="2">
    <source>
        <dbReference type="Proteomes" id="UP000000268"/>
    </source>
</evidence>
<reference evidence="1 2" key="1">
    <citation type="journal article" date="2008" name="Proc. Natl. Acad. Sci. U.S.A.">
        <title>Niche adaptation and genome expansion in the chlorophyll d-producing cyanobacterium Acaryochloris marina.</title>
        <authorList>
            <person name="Swingley W.D."/>
            <person name="Chen M."/>
            <person name="Cheung P.C."/>
            <person name="Conrad A.L."/>
            <person name="Dejesa L.C."/>
            <person name="Hao J."/>
            <person name="Honchak B.M."/>
            <person name="Karbach L.E."/>
            <person name="Kurdoglu A."/>
            <person name="Lahiri S."/>
            <person name="Mastrian S.D."/>
            <person name="Miyashita H."/>
            <person name="Page L."/>
            <person name="Ramakrishna P."/>
            <person name="Satoh S."/>
            <person name="Sattley W.M."/>
            <person name="Shimada Y."/>
            <person name="Taylor H.L."/>
            <person name="Tomo T."/>
            <person name="Tsuchiya T."/>
            <person name="Wang Z.T."/>
            <person name="Raymond J."/>
            <person name="Mimuro M."/>
            <person name="Blankenship R.E."/>
            <person name="Touchman J.W."/>
        </authorList>
    </citation>
    <scope>NUCLEOTIDE SEQUENCE [LARGE SCALE GENOMIC DNA]</scope>
    <source>
        <strain evidence="2">MBIC 11017</strain>
    </source>
</reference>
<dbReference type="Proteomes" id="UP000000268">
    <property type="component" value="Chromosome"/>
</dbReference>
<dbReference type="SUPFAM" id="SSF48452">
    <property type="entry name" value="TPR-like"/>
    <property type="match status" value="1"/>
</dbReference>
<dbReference type="eggNOG" id="ENOG5034396">
    <property type="taxonomic scope" value="Bacteria"/>
</dbReference>
<gene>
    <name evidence="1" type="ordered locus">AM1_3389</name>
</gene>
<protein>
    <submittedName>
        <fullName evidence="1">TPR domain protein, putative</fullName>
    </submittedName>
</protein>
<dbReference type="AlphaFoldDB" id="B0C036"/>
<dbReference type="HOGENOM" id="CLU_1631755_0_0_3"/>